<evidence type="ECO:0000256" key="10">
    <source>
        <dbReference type="ARBA" id="ARBA00023004"/>
    </source>
</evidence>
<dbReference type="GO" id="GO:0046872">
    <property type="term" value="F:metal ion binding"/>
    <property type="evidence" value="ECO:0007669"/>
    <property type="project" value="UniProtKB-UniRule"/>
</dbReference>
<evidence type="ECO:0000256" key="12">
    <source>
        <dbReference type="ARBA" id="ARBA00023157"/>
    </source>
</evidence>
<dbReference type="HOGENOM" id="CLU_063084_1_3_1"/>
<feature type="chain" id="PRO_5001981243" evidence="17">
    <location>
        <begin position="18"/>
        <end position="170"/>
    </location>
</feature>
<evidence type="ECO:0000256" key="17">
    <source>
        <dbReference type="SAM" id="SignalP"/>
    </source>
</evidence>
<protein>
    <submittedName>
        <fullName evidence="19">CFEM domain protein</fullName>
    </submittedName>
</protein>
<comment type="caution">
    <text evidence="19">The sequence shown here is derived from an EMBL/GenBank/DDBJ whole genome shotgun (WGS) entry which is preliminary data.</text>
</comment>
<dbReference type="Pfam" id="PF05730">
    <property type="entry name" value="CFEM"/>
    <property type="match status" value="1"/>
</dbReference>
<keyword evidence="9 17" id="KW-0732">Signal</keyword>
<feature type="region of interest" description="Disordered" evidence="16">
    <location>
        <begin position="109"/>
        <end position="140"/>
    </location>
</feature>
<evidence type="ECO:0000256" key="1">
    <source>
        <dbReference type="ARBA" id="ARBA00004609"/>
    </source>
</evidence>
<keyword evidence="11" id="KW-0472">Membrane</keyword>
<dbReference type="EMBL" id="JELW01000004">
    <property type="protein sequence ID" value="EXV02828.1"/>
    <property type="molecule type" value="Genomic_DNA"/>
</dbReference>
<feature type="signal peptide" evidence="17">
    <location>
        <begin position="1"/>
        <end position="17"/>
    </location>
</feature>
<dbReference type="GO" id="GO:0005886">
    <property type="term" value="C:plasma membrane"/>
    <property type="evidence" value="ECO:0007669"/>
    <property type="project" value="UniProtKB-SubCell"/>
</dbReference>
<evidence type="ECO:0000256" key="11">
    <source>
        <dbReference type="ARBA" id="ARBA00023136"/>
    </source>
</evidence>
<comment type="caution">
    <text evidence="15">Lacks conserved residue(s) required for the propagation of feature annotation.</text>
</comment>
<evidence type="ECO:0000256" key="3">
    <source>
        <dbReference type="ARBA" id="ARBA00010031"/>
    </source>
</evidence>
<keyword evidence="14" id="KW-0449">Lipoprotein</keyword>
<keyword evidence="10 15" id="KW-0408">Iron</keyword>
<keyword evidence="6 15" id="KW-0349">Heme</keyword>
<keyword evidence="8 15" id="KW-0479">Metal-binding</keyword>
<dbReference type="InterPro" id="IPR051735">
    <property type="entry name" value="CFEM_domain"/>
</dbReference>
<reference evidence="19 20" key="1">
    <citation type="submission" date="2014-02" db="EMBL/GenBank/DDBJ databases">
        <title>The genome sequence of the entomopathogenic fungus Metarhizium robertsii ARSEF 2575.</title>
        <authorList>
            <person name="Giuliano Garisto Donzelli B."/>
            <person name="Roe B.A."/>
            <person name="Macmil S.L."/>
            <person name="Krasnoff S.B."/>
            <person name="Gibson D.M."/>
        </authorList>
    </citation>
    <scope>NUCLEOTIDE SEQUENCE [LARGE SCALE GENOMIC DNA]</scope>
    <source>
        <strain evidence="19 20">ARSEF 2575</strain>
    </source>
</reference>
<dbReference type="OrthoDB" id="3065412at2759"/>
<comment type="subcellular location">
    <subcellularLocation>
        <location evidence="1">Cell membrane</location>
        <topology evidence="1">Lipid-anchor</topology>
        <topology evidence="1">GPI-anchor</topology>
    </subcellularLocation>
    <subcellularLocation>
        <location evidence="2">Secreted</location>
    </subcellularLocation>
</comment>
<accession>A0A0A1UZP7</accession>
<gene>
    <name evidence="19" type="ORF">X797_003951</name>
</gene>
<evidence type="ECO:0000256" key="13">
    <source>
        <dbReference type="ARBA" id="ARBA00023180"/>
    </source>
</evidence>
<dbReference type="GO" id="GO:0005576">
    <property type="term" value="C:extracellular region"/>
    <property type="evidence" value="ECO:0007669"/>
    <property type="project" value="UniProtKB-SubCell"/>
</dbReference>
<keyword evidence="13" id="KW-0325">Glycoprotein</keyword>
<proteinExistence type="inferred from homology"/>
<keyword evidence="12 15" id="KW-1015">Disulfide bond</keyword>
<evidence type="ECO:0000256" key="16">
    <source>
        <dbReference type="SAM" id="MobiDB-lite"/>
    </source>
</evidence>
<evidence type="ECO:0000256" key="8">
    <source>
        <dbReference type="ARBA" id="ARBA00022723"/>
    </source>
</evidence>
<evidence type="ECO:0000256" key="2">
    <source>
        <dbReference type="ARBA" id="ARBA00004613"/>
    </source>
</evidence>
<dbReference type="InterPro" id="IPR008427">
    <property type="entry name" value="Extracellular_membr_CFEM_dom"/>
</dbReference>
<evidence type="ECO:0000256" key="15">
    <source>
        <dbReference type="PROSITE-ProRule" id="PRU01356"/>
    </source>
</evidence>
<evidence type="ECO:0000256" key="5">
    <source>
        <dbReference type="ARBA" id="ARBA00022525"/>
    </source>
</evidence>
<dbReference type="eggNOG" id="ENOG502SD7M">
    <property type="taxonomic scope" value="Eukaryota"/>
</dbReference>
<evidence type="ECO:0000259" key="18">
    <source>
        <dbReference type="PROSITE" id="PS52012"/>
    </source>
</evidence>
<evidence type="ECO:0000313" key="20">
    <source>
        <dbReference type="Proteomes" id="UP000030151"/>
    </source>
</evidence>
<evidence type="ECO:0000256" key="4">
    <source>
        <dbReference type="ARBA" id="ARBA00022475"/>
    </source>
</evidence>
<feature type="disulfide bond" evidence="15">
    <location>
        <begin position="52"/>
        <end position="85"/>
    </location>
</feature>
<dbReference type="Proteomes" id="UP000030151">
    <property type="component" value="Unassembled WGS sequence"/>
</dbReference>
<dbReference type="GO" id="GO:0098552">
    <property type="term" value="C:side of membrane"/>
    <property type="evidence" value="ECO:0007669"/>
    <property type="project" value="UniProtKB-KW"/>
</dbReference>
<dbReference type="PROSITE" id="PS52012">
    <property type="entry name" value="CFEM"/>
    <property type="match status" value="1"/>
</dbReference>
<keyword evidence="4" id="KW-1003">Cell membrane</keyword>
<sequence>MRPSFVTLAVAVSFAAAQQLGEIPSCAQSCVSSYVTGTNIAGCKPADIVCICKNEAFIQGISCCLEKVCDQADIDKTIKVATGLCAASGVDTPKQLVCSSGSASASGSAATQTGSSSPTASGSQQNTSAPSGSATAATTAATSTHTGAAAPAFGNPGGLLGAALAIVAAL</sequence>
<feature type="domain" description="CFEM" evidence="18">
    <location>
        <begin position="1"/>
        <end position="112"/>
    </location>
</feature>
<dbReference type="PANTHER" id="PTHR37928">
    <property type="entry name" value="CFEM DOMAIN PROTEIN (AFU_ORTHOLOGUE AFUA_6G14090)"/>
    <property type="match status" value="1"/>
</dbReference>
<keyword evidence="5" id="KW-0964">Secreted</keyword>
<dbReference type="PANTHER" id="PTHR37928:SF2">
    <property type="entry name" value="GPI ANCHORED CFEM DOMAIN PROTEIN (AFU_ORTHOLOGUE AFUA_6G10580)"/>
    <property type="match status" value="1"/>
</dbReference>
<name>A0A0A1UZP7_9HYPO</name>
<feature type="disulfide bond" evidence="15">
    <location>
        <begin position="43"/>
        <end position="50"/>
    </location>
</feature>
<feature type="binding site" description="axial binding residue" evidence="15">
    <location>
        <position position="47"/>
    </location>
    <ligand>
        <name>heme</name>
        <dbReference type="ChEBI" id="CHEBI:30413"/>
    </ligand>
    <ligandPart>
        <name>Fe</name>
        <dbReference type="ChEBI" id="CHEBI:18248"/>
    </ligandPart>
</feature>
<dbReference type="AlphaFoldDB" id="A0A0A1UZP7"/>
<evidence type="ECO:0000256" key="6">
    <source>
        <dbReference type="ARBA" id="ARBA00022617"/>
    </source>
</evidence>
<evidence type="ECO:0000256" key="14">
    <source>
        <dbReference type="ARBA" id="ARBA00023288"/>
    </source>
</evidence>
<evidence type="ECO:0000313" key="19">
    <source>
        <dbReference type="EMBL" id="EXV02828.1"/>
    </source>
</evidence>
<keyword evidence="7" id="KW-0336">GPI-anchor</keyword>
<evidence type="ECO:0000256" key="7">
    <source>
        <dbReference type="ARBA" id="ARBA00022622"/>
    </source>
</evidence>
<organism evidence="19 20">
    <name type="scientific">Metarhizium robertsii</name>
    <dbReference type="NCBI Taxonomy" id="568076"/>
    <lineage>
        <taxon>Eukaryota</taxon>
        <taxon>Fungi</taxon>
        <taxon>Dikarya</taxon>
        <taxon>Ascomycota</taxon>
        <taxon>Pezizomycotina</taxon>
        <taxon>Sordariomycetes</taxon>
        <taxon>Hypocreomycetidae</taxon>
        <taxon>Hypocreales</taxon>
        <taxon>Clavicipitaceae</taxon>
        <taxon>Metarhizium</taxon>
    </lineage>
</organism>
<comment type="similarity">
    <text evidence="3">Belongs to the RBT5 family.</text>
</comment>
<evidence type="ECO:0000256" key="9">
    <source>
        <dbReference type="ARBA" id="ARBA00022729"/>
    </source>
</evidence>
<dbReference type="SMART" id="SM00747">
    <property type="entry name" value="CFEM"/>
    <property type="match status" value="1"/>
</dbReference>